<comment type="caution">
    <text evidence="4">The sequence shown here is derived from an EMBL/GenBank/DDBJ whole genome shotgun (WGS) entry which is preliminary data.</text>
</comment>
<protein>
    <recommendedName>
        <fullName evidence="3">Ataxin-10 domain-containing protein</fullName>
    </recommendedName>
</protein>
<keyword evidence="2" id="KW-0131">Cell cycle</keyword>
<evidence type="ECO:0000256" key="2">
    <source>
        <dbReference type="ARBA" id="ARBA00023306"/>
    </source>
</evidence>
<dbReference type="Gene3D" id="1.25.10.10">
    <property type="entry name" value="Leucine-rich Repeat Variant"/>
    <property type="match status" value="2"/>
</dbReference>
<name>A0AAN9PEW9_CLITE</name>
<organism evidence="4 5">
    <name type="scientific">Clitoria ternatea</name>
    <name type="common">Butterfly pea</name>
    <dbReference type="NCBI Taxonomy" id="43366"/>
    <lineage>
        <taxon>Eukaryota</taxon>
        <taxon>Viridiplantae</taxon>
        <taxon>Streptophyta</taxon>
        <taxon>Embryophyta</taxon>
        <taxon>Tracheophyta</taxon>
        <taxon>Spermatophyta</taxon>
        <taxon>Magnoliopsida</taxon>
        <taxon>eudicotyledons</taxon>
        <taxon>Gunneridae</taxon>
        <taxon>Pentapetalae</taxon>
        <taxon>rosids</taxon>
        <taxon>fabids</taxon>
        <taxon>Fabales</taxon>
        <taxon>Fabaceae</taxon>
        <taxon>Papilionoideae</taxon>
        <taxon>50 kb inversion clade</taxon>
        <taxon>NPAAA clade</taxon>
        <taxon>indigoferoid/millettioid clade</taxon>
        <taxon>Phaseoleae</taxon>
        <taxon>Clitoria</taxon>
    </lineage>
</organism>
<evidence type="ECO:0000313" key="4">
    <source>
        <dbReference type="EMBL" id="KAK7294979.1"/>
    </source>
</evidence>
<dbReference type="Proteomes" id="UP001359559">
    <property type="component" value="Unassembled WGS sequence"/>
</dbReference>
<dbReference type="SUPFAM" id="SSF48371">
    <property type="entry name" value="ARM repeat"/>
    <property type="match status" value="1"/>
</dbReference>
<keyword evidence="1" id="KW-0132">Cell division</keyword>
<evidence type="ECO:0000313" key="5">
    <source>
        <dbReference type="Proteomes" id="UP001359559"/>
    </source>
</evidence>
<dbReference type="EMBL" id="JAYKXN010000004">
    <property type="protein sequence ID" value="KAK7294979.1"/>
    <property type="molecule type" value="Genomic_DNA"/>
</dbReference>
<proteinExistence type="predicted"/>
<sequence>MGDAAPFSEHPISEDTLLLLFEASNSSNLEESLEILIHSAKSDSGRLELSSKRVLPEVLNIVHALTHASSHHNHNHNHNHYRVILSLCFKLLRNLCAGEVTNQGLFLELNGVVLVSSVLRSEVGTSGPDHGLVRCGLQVLANVSLAGRQHQSAIWEELYPFGFVSLARLGTKETCDPLCMVIYTCCDGNPEWFRKLSSDDGCPVIAEIVRTASSAGFGEDWLKLLLSRICLEESQLPVLFSKLRFVDVLDGEVNKSKDGQFSFEQAFLLGILSEILNEQLRDVTVSKNVALFVFGIFKKSITVLEHANRGKSGLPSGSAEVDVLGFSLTLLRDICAQGSTRGNTEDVDDVVDVLLSHGLIELLLSLLKDLEPPAIIRKGTKQFENQNGASSSSKPCPYKGFRRDIVALIGNCVYRRKHAQDDIRHRNGILLLLQQCVTDEDNPFLREWGIWSVRNMLEGNEENQKVVTELEVQGSADVPEIAALGLRVEVDQNTRRAKLVNIP</sequence>
<reference evidence="4 5" key="1">
    <citation type="submission" date="2024-01" db="EMBL/GenBank/DDBJ databases">
        <title>The genomes of 5 underutilized Papilionoideae crops provide insights into root nodulation and disease resistance.</title>
        <authorList>
            <person name="Yuan L."/>
        </authorList>
    </citation>
    <scope>NUCLEOTIDE SEQUENCE [LARGE SCALE GENOMIC DNA]</scope>
    <source>
        <strain evidence="4">LY-2023</strain>
        <tissue evidence="4">Leaf</tissue>
    </source>
</reference>
<dbReference type="AlphaFoldDB" id="A0AAN9PEW9"/>
<dbReference type="GO" id="GO:0005829">
    <property type="term" value="C:cytosol"/>
    <property type="evidence" value="ECO:0007669"/>
    <property type="project" value="TreeGrafter"/>
</dbReference>
<evidence type="ECO:0000256" key="1">
    <source>
        <dbReference type="ARBA" id="ARBA00022618"/>
    </source>
</evidence>
<dbReference type="InterPro" id="IPR011989">
    <property type="entry name" value="ARM-like"/>
</dbReference>
<dbReference type="PANTHER" id="PTHR13255:SF0">
    <property type="entry name" value="ATAXIN-10"/>
    <property type="match status" value="1"/>
</dbReference>
<dbReference type="InterPro" id="IPR019156">
    <property type="entry name" value="Ataxin-10_domain"/>
</dbReference>
<dbReference type="InterPro" id="IPR051374">
    <property type="entry name" value="Ataxin-10/CTR86_families"/>
</dbReference>
<dbReference type="PANTHER" id="PTHR13255">
    <property type="entry name" value="ATAXIN-10"/>
    <property type="match status" value="1"/>
</dbReference>
<dbReference type="GO" id="GO:0051301">
    <property type="term" value="P:cell division"/>
    <property type="evidence" value="ECO:0007669"/>
    <property type="project" value="UniProtKB-KW"/>
</dbReference>
<dbReference type="Pfam" id="PF09759">
    <property type="entry name" value="Atx10homo_assoc"/>
    <property type="match status" value="1"/>
</dbReference>
<keyword evidence="5" id="KW-1185">Reference proteome</keyword>
<gene>
    <name evidence="4" type="ORF">RJT34_17880</name>
</gene>
<feature type="domain" description="Ataxin-10" evidence="3">
    <location>
        <begin position="401"/>
        <end position="495"/>
    </location>
</feature>
<accession>A0AAN9PEW9</accession>
<dbReference type="InterPro" id="IPR016024">
    <property type="entry name" value="ARM-type_fold"/>
</dbReference>
<evidence type="ECO:0000259" key="3">
    <source>
        <dbReference type="Pfam" id="PF09759"/>
    </source>
</evidence>